<name>A0A9N9ADY5_9GLOM</name>
<evidence type="ECO:0000259" key="1">
    <source>
        <dbReference type="Pfam" id="PF00646"/>
    </source>
</evidence>
<keyword evidence="3" id="KW-1185">Reference proteome</keyword>
<accession>A0A9N9ADY5</accession>
<reference evidence="2" key="1">
    <citation type="submission" date="2021-06" db="EMBL/GenBank/DDBJ databases">
        <authorList>
            <person name="Kallberg Y."/>
            <person name="Tangrot J."/>
            <person name="Rosling A."/>
        </authorList>
    </citation>
    <scope>NUCLEOTIDE SEQUENCE</scope>
    <source>
        <strain evidence="2">AZ414A</strain>
    </source>
</reference>
<dbReference type="InterPro" id="IPR001810">
    <property type="entry name" value="F-box_dom"/>
</dbReference>
<dbReference type="AlphaFoldDB" id="A0A9N9ADY5"/>
<dbReference type="Pfam" id="PF00646">
    <property type="entry name" value="F-box"/>
    <property type="match status" value="1"/>
</dbReference>
<dbReference type="Proteomes" id="UP000789706">
    <property type="component" value="Unassembled WGS sequence"/>
</dbReference>
<dbReference type="EMBL" id="CAJVPK010000565">
    <property type="protein sequence ID" value="CAG8526784.1"/>
    <property type="molecule type" value="Genomic_DNA"/>
</dbReference>
<protein>
    <submittedName>
        <fullName evidence="2">6459_t:CDS:1</fullName>
    </submittedName>
</protein>
<gene>
    <name evidence="2" type="ORF">DEBURN_LOCUS5941</name>
</gene>
<evidence type="ECO:0000313" key="3">
    <source>
        <dbReference type="Proteomes" id="UP000789706"/>
    </source>
</evidence>
<evidence type="ECO:0000313" key="2">
    <source>
        <dbReference type="EMBL" id="CAG8526784.1"/>
    </source>
</evidence>
<sequence>MIYNLSEDVSLEVLKRVLKQSKLKTFFKLRRVSKQWNKLIPLAVQYILYHQEERYWGISRLAYDLRTKFVYLLSCDPIKIHFYKKEREQVICKYSVEYWDYNGKLEAMRSQWTLISPNIEAVKESGLYGEKNCRVIFKIEDKRLFKFVDRLSKFD</sequence>
<dbReference type="OrthoDB" id="10305706at2759"/>
<organism evidence="2 3">
    <name type="scientific">Diversispora eburnea</name>
    <dbReference type="NCBI Taxonomy" id="1213867"/>
    <lineage>
        <taxon>Eukaryota</taxon>
        <taxon>Fungi</taxon>
        <taxon>Fungi incertae sedis</taxon>
        <taxon>Mucoromycota</taxon>
        <taxon>Glomeromycotina</taxon>
        <taxon>Glomeromycetes</taxon>
        <taxon>Diversisporales</taxon>
        <taxon>Diversisporaceae</taxon>
        <taxon>Diversispora</taxon>
    </lineage>
</organism>
<comment type="caution">
    <text evidence="2">The sequence shown here is derived from an EMBL/GenBank/DDBJ whole genome shotgun (WGS) entry which is preliminary data.</text>
</comment>
<feature type="domain" description="F-box" evidence="1">
    <location>
        <begin position="10"/>
        <end position="40"/>
    </location>
</feature>
<proteinExistence type="predicted"/>